<comment type="caution">
    <text evidence="3">The sequence shown here is derived from an EMBL/GenBank/DDBJ whole genome shotgun (WGS) entry which is preliminary data.</text>
</comment>
<dbReference type="Pfam" id="PF23788">
    <property type="entry name" value="EDRF1_N"/>
    <property type="match status" value="1"/>
</dbReference>
<proteinExistence type="predicted"/>
<dbReference type="RefSeq" id="XP_015654501.1">
    <property type="nucleotide sequence ID" value="XM_015807106.1"/>
</dbReference>
<dbReference type="InterPro" id="IPR056582">
    <property type="entry name" value="EDRF1_N"/>
</dbReference>
<feature type="region of interest" description="Disordered" evidence="1">
    <location>
        <begin position="929"/>
        <end position="1005"/>
    </location>
</feature>
<dbReference type="RefSeq" id="XP_015654502.1">
    <property type="nucleotide sequence ID" value="XM_015807107.1"/>
</dbReference>
<evidence type="ECO:0000256" key="1">
    <source>
        <dbReference type="SAM" id="MobiDB-lite"/>
    </source>
</evidence>
<sequence>MSTDAPITVDSRSGDAALRPVTHRTKHRKEVKRYHQRQQNKKLREEAKARDAQLFLFERNANAEVDSAGATAGKETSTAAAAKNEASQPRAVKGTDTVKTITQRSDASGTRGEAAPVASPQANQVAAPLLPLATSSWDFEFALRKSTFVEPAGANDDTAAAKASVNLAPNETAEGKEAAAAQHALVSANTRSLTAFPTPPPHQTSLVTAARCPPRSFADHAAEQRNRPSGNSEPISVLPVDTAVVGSINKLLSNAHVQRVDGVAAVPMEAPLSAGTDLNRPPRTYLTLDPIFNVHQHAPGFVRDQRVALQHMLATSMANWKDMQQNALIVTSAEAVRTIFEQVYVPSRPLAMRVRRLGPTIVIDSRASQPSQVLEMRQQALFSKALYLMKETHGRDTAAEDAATTAQMALAVPERRLCSVSASDPSHFGANLHRYSQLLRWRIDSTELLVGNDAPVVLDQRTGTEQLVRIKAADQSDSTDTEQRETLQCWFDATLANVSHVGTYLHCDGVLLNYQVRKTNDLLGYVEARLAGAALNFTSTTLQWLVKHCQRDGGTYAMFRDFTEDCLKLYELPEMDDTKAFMEETEKHFSASPAQADPQGRGGATSHIGGTESPFARYPSNAPHLNRFSLNFGRTCLNIGQHLYREGGVGRAKDALTLLHRCLRVFLPCCVTETVAREAVVDVVQMLPALVARKMQADANSTATAAASSCSGANNSNGSSNGSCVPCNNSANNSLGNAGAEKTPAGFVTASCSSPELYRDALLLCGKFDIPLRRAFVETGGSAGDPLMQAFYARCLVASSAAVCTVVAASLEAYYCGCHHLRVMRKARSEAKSKDGKSTALRGVDHREDVMVVLASMIQDLLQVVVEGLVRLEETSALISPLHAAEAASTTTTTTTTTTAAADSPSTLKVPQSTTNTWAVPASALQTLIAAPPSSTERAITRNAKGAKEEAGSVGDSSSSTASLESVLSPASSASEGEEGTTNTATTNGSSKHHARQLRTSSPARVAVTAAQSGAIAVDGSTVRTAPCGTVVDPRTQVDTTPLRSALCELYGDVVMLAMADAASGFTTRALGELGARLEARAQAQSQRLPTTLLWLTALKPDVVSLSFTALRFYGRVATHTRRHLLKLAQVYYLVGKEHHRTARYTKALEVLHRAKSLLQASHKAPEDVVFGDAFGSHGLMQWADVMLLLGDVYRSVVERKLETALGVAAITVAQPLLVGPLHNLPEEADTFFAQALNAYKQGGSDEGCKSAKACTLLLYASVLMERVALSGEPASHAASQRIAELLRDSEALAPSLYVAEREWQTVRLFTVTSPTAADGALTRAVEEILLRFACCTLQQVRATTDDGALEPPPKEPLWVDADVVDCYAHRRERHVLPPPCSMMAETQKALACCVMVERLAPARTADVTARGREVARPTALVTASESKYRSLLRWIGRAAACMTTALQTFLRSKDVWRTAAARHQWMSTLRTWGEQTLGSCLHHLVCMITLRLLNAAQGRLPGPKQAEAREAFKQVTMKLEAGSGASADSDEAHELIVKSLKELNELLVPFTEW</sequence>
<feature type="region of interest" description="Disordered" evidence="1">
    <location>
        <begin position="590"/>
        <end position="613"/>
    </location>
</feature>
<evidence type="ECO:0000313" key="3">
    <source>
        <dbReference type="EMBL" id="KPA76063.1"/>
    </source>
</evidence>
<dbReference type="GeneID" id="26908480"/>
<dbReference type="OrthoDB" id="419432at2759"/>
<feature type="region of interest" description="Disordered" evidence="1">
    <location>
        <begin position="883"/>
        <end position="913"/>
    </location>
</feature>
<keyword evidence="4" id="KW-1185">Reference proteome</keyword>
<dbReference type="GO" id="GO:0045893">
    <property type="term" value="P:positive regulation of DNA-templated transcription"/>
    <property type="evidence" value="ECO:0007669"/>
    <property type="project" value="TreeGrafter"/>
</dbReference>
<feature type="region of interest" description="Disordered" evidence="1">
    <location>
        <begin position="66"/>
        <end position="120"/>
    </location>
</feature>
<dbReference type="OMA" id="CFNIGQH"/>
<organism evidence="3 4">
    <name type="scientific">Leptomonas pyrrhocoris</name>
    <name type="common">Firebug parasite</name>
    <dbReference type="NCBI Taxonomy" id="157538"/>
    <lineage>
        <taxon>Eukaryota</taxon>
        <taxon>Discoba</taxon>
        <taxon>Euglenozoa</taxon>
        <taxon>Kinetoplastea</taxon>
        <taxon>Metakinetoplastina</taxon>
        <taxon>Trypanosomatida</taxon>
        <taxon>Trypanosomatidae</taxon>
        <taxon>Leishmaniinae</taxon>
        <taxon>Leptomonas</taxon>
    </lineage>
</organism>
<dbReference type="Proteomes" id="UP000037923">
    <property type="component" value="Unassembled WGS sequence"/>
</dbReference>
<dbReference type="EMBL" id="LGTL01000022">
    <property type="protein sequence ID" value="KPA76062.1"/>
    <property type="molecule type" value="Genomic_DNA"/>
</dbReference>
<feature type="domain" description="EDRF1 N-terminal" evidence="2">
    <location>
        <begin position="389"/>
        <end position="575"/>
    </location>
</feature>
<dbReference type="VEuPathDB" id="TriTrypDB:LpyrH10_22_1550"/>
<protein>
    <recommendedName>
        <fullName evidence="2">EDRF1 N-terminal domain-containing protein</fullName>
    </recommendedName>
</protein>
<dbReference type="PANTHER" id="PTHR15000:SF1">
    <property type="entry name" value="ERYTHROID DIFFERENTIATION-RELATED FACTOR 1"/>
    <property type="match status" value="1"/>
</dbReference>
<feature type="compositionally biased region" description="Basic residues" evidence="1">
    <location>
        <begin position="23"/>
        <end position="41"/>
    </location>
</feature>
<feature type="compositionally biased region" description="Polar residues" evidence="1">
    <location>
        <begin position="904"/>
        <end position="913"/>
    </location>
</feature>
<reference evidence="3 4" key="1">
    <citation type="submission" date="2015-07" db="EMBL/GenBank/DDBJ databases">
        <title>High-quality genome of monoxenous trypanosomatid Leptomonas pyrrhocoris.</title>
        <authorList>
            <person name="Flegontov P."/>
            <person name="Butenko A."/>
            <person name="Firsov S."/>
            <person name="Vlcek C."/>
            <person name="Logacheva M.D."/>
            <person name="Field M."/>
            <person name="Filatov D."/>
            <person name="Flegontova O."/>
            <person name="Gerasimov E."/>
            <person name="Jackson A.P."/>
            <person name="Kelly S."/>
            <person name="Opperdoes F."/>
            <person name="O'Reilly A."/>
            <person name="Votypka J."/>
            <person name="Yurchenko V."/>
            <person name="Lukes J."/>
        </authorList>
    </citation>
    <scope>NUCLEOTIDE SEQUENCE [LARGE SCALE GENOMIC DNA]</scope>
    <source>
        <strain evidence="3">H10</strain>
    </source>
</reference>
<feature type="compositionally biased region" description="Low complexity" evidence="1">
    <location>
        <begin position="884"/>
        <end position="902"/>
    </location>
</feature>
<feature type="compositionally biased region" description="Polar residues" evidence="1">
    <location>
        <begin position="97"/>
        <end position="108"/>
    </location>
</feature>
<evidence type="ECO:0000313" key="4">
    <source>
        <dbReference type="Proteomes" id="UP000037923"/>
    </source>
</evidence>
<accession>A0A0M9FU41</accession>
<dbReference type="EMBL" id="LGTL01000022">
    <property type="protein sequence ID" value="KPA76063.1"/>
    <property type="molecule type" value="Genomic_DNA"/>
</dbReference>
<evidence type="ECO:0000259" key="2">
    <source>
        <dbReference type="Pfam" id="PF23788"/>
    </source>
</evidence>
<feature type="compositionally biased region" description="Low complexity" evidence="1">
    <location>
        <begin position="952"/>
        <end position="990"/>
    </location>
</feature>
<name>A0A0M9FU41_LEPPY</name>
<dbReference type="PANTHER" id="PTHR15000">
    <property type="entry name" value="ERYTHROID DIFFERENTIATION-RELATED FACTOR 1"/>
    <property type="match status" value="1"/>
</dbReference>
<gene>
    <name evidence="3" type="ORF">ABB37_08195</name>
</gene>
<feature type="region of interest" description="Disordered" evidence="1">
    <location>
        <begin position="23"/>
        <end position="47"/>
    </location>
</feature>